<dbReference type="GO" id="GO:0009103">
    <property type="term" value="P:lipopolysaccharide biosynthetic process"/>
    <property type="evidence" value="ECO:0007669"/>
    <property type="project" value="UniProtKB-KW"/>
</dbReference>
<evidence type="ECO:0000313" key="9">
    <source>
        <dbReference type="EMBL" id="MBI3539610.1"/>
    </source>
</evidence>
<keyword evidence="2" id="KW-0328">Glycosyltransferase</keyword>
<dbReference type="PANTHER" id="PTHR48090:SF3">
    <property type="entry name" value="UNDECAPRENYL-PHOSPHATE 4-DEOXY-4-FORMAMIDO-L-ARABINOSE TRANSFERASE"/>
    <property type="match status" value="1"/>
</dbReference>
<evidence type="ECO:0000256" key="1">
    <source>
        <dbReference type="ARBA" id="ARBA00022475"/>
    </source>
</evidence>
<dbReference type="PANTHER" id="PTHR48090">
    <property type="entry name" value="UNDECAPRENYL-PHOSPHATE 4-DEOXY-4-FORMAMIDO-L-ARABINOSE TRANSFERASE-RELATED"/>
    <property type="match status" value="1"/>
</dbReference>
<keyword evidence="1" id="KW-1003">Cell membrane</keyword>
<proteinExistence type="predicted"/>
<dbReference type="CDD" id="cd04187">
    <property type="entry name" value="DPM1_like_bac"/>
    <property type="match status" value="1"/>
</dbReference>
<evidence type="ECO:0000256" key="4">
    <source>
        <dbReference type="ARBA" id="ARBA00022692"/>
    </source>
</evidence>
<dbReference type="EMBL" id="JACQAY010000155">
    <property type="protein sequence ID" value="MBI3539610.1"/>
    <property type="molecule type" value="Genomic_DNA"/>
</dbReference>
<keyword evidence="4" id="KW-0812">Transmembrane</keyword>
<protein>
    <submittedName>
        <fullName evidence="9">Glycosyltransferase family 2 protein</fullName>
    </submittedName>
</protein>
<evidence type="ECO:0000313" key="10">
    <source>
        <dbReference type="Proteomes" id="UP000807850"/>
    </source>
</evidence>
<evidence type="ECO:0000256" key="6">
    <source>
        <dbReference type="ARBA" id="ARBA00022989"/>
    </source>
</evidence>
<dbReference type="InterPro" id="IPR050256">
    <property type="entry name" value="Glycosyltransferase_2"/>
</dbReference>
<dbReference type="GO" id="GO:0005886">
    <property type="term" value="C:plasma membrane"/>
    <property type="evidence" value="ECO:0007669"/>
    <property type="project" value="TreeGrafter"/>
</dbReference>
<dbReference type="SUPFAM" id="SSF53448">
    <property type="entry name" value="Nucleotide-diphospho-sugar transferases"/>
    <property type="match status" value="1"/>
</dbReference>
<comment type="caution">
    <text evidence="9">The sequence shown here is derived from an EMBL/GenBank/DDBJ whole genome shotgun (WGS) entry which is preliminary data.</text>
</comment>
<evidence type="ECO:0000256" key="3">
    <source>
        <dbReference type="ARBA" id="ARBA00022679"/>
    </source>
</evidence>
<dbReference type="AlphaFoldDB" id="A0A9D6L8I3"/>
<dbReference type="Proteomes" id="UP000807850">
    <property type="component" value="Unassembled WGS sequence"/>
</dbReference>
<name>A0A9D6L8I3_UNCEI</name>
<feature type="domain" description="Glycosyltransferase 2-like" evidence="8">
    <location>
        <begin position="30"/>
        <end position="189"/>
    </location>
</feature>
<dbReference type="Gene3D" id="3.90.550.10">
    <property type="entry name" value="Spore Coat Polysaccharide Biosynthesis Protein SpsA, Chain A"/>
    <property type="match status" value="1"/>
</dbReference>
<dbReference type="InterPro" id="IPR029044">
    <property type="entry name" value="Nucleotide-diphossugar_trans"/>
</dbReference>
<evidence type="ECO:0000256" key="2">
    <source>
        <dbReference type="ARBA" id="ARBA00022676"/>
    </source>
</evidence>
<organism evidence="9 10">
    <name type="scientific">Eiseniibacteriota bacterium</name>
    <dbReference type="NCBI Taxonomy" id="2212470"/>
    <lineage>
        <taxon>Bacteria</taxon>
        <taxon>Candidatus Eiseniibacteriota</taxon>
    </lineage>
</organism>
<evidence type="ECO:0000256" key="7">
    <source>
        <dbReference type="ARBA" id="ARBA00023136"/>
    </source>
</evidence>
<accession>A0A9D6L8I3</accession>
<reference evidence="9" key="1">
    <citation type="submission" date="2020-07" db="EMBL/GenBank/DDBJ databases">
        <title>Huge and variable diversity of episymbiotic CPR bacteria and DPANN archaea in groundwater ecosystems.</title>
        <authorList>
            <person name="He C.Y."/>
            <person name="Keren R."/>
            <person name="Whittaker M."/>
            <person name="Farag I.F."/>
            <person name="Doudna J."/>
            <person name="Cate J.H.D."/>
            <person name="Banfield J.F."/>
        </authorList>
    </citation>
    <scope>NUCLEOTIDE SEQUENCE</scope>
    <source>
        <strain evidence="9">NC_groundwater_928_Pr1_S-0.2um_72_17</strain>
    </source>
</reference>
<sequence length="262" mass="28610">MHAPAAGARAAAARPDRVELAAPAAACDLSIVVPAYDERENLPILLAELRAALVAVERAWEIVLVDDGSRDGTGEWIVRESARDPRVVAVRLARNGGQSAALAAGFRHARGAVIVTLDADLQNDPADLPLLLAGLVSADVVSGARRRRHDSWTRRFSSRIANAVRRSVIGDPLTDIGCSFKAYRREALDGLPMFAGAHRFLPALCLFRGARVIEVPLAHRPRRHGRSKYGVGNRLGRGLYDLIGVRWLKSRMLETRERDPEN</sequence>
<dbReference type="GO" id="GO:0099621">
    <property type="term" value="F:undecaprenyl-phosphate 4-deoxy-4-formamido-L-arabinose transferase activity"/>
    <property type="evidence" value="ECO:0007669"/>
    <property type="project" value="TreeGrafter"/>
</dbReference>
<evidence type="ECO:0000259" key="8">
    <source>
        <dbReference type="Pfam" id="PF00535"/>
    </source>
</evidence>
<gene>
    <name evidence="9" type="ORF">HY076_05005</name>
</gene>
<keyword evidence="5" id="KW-0448">Lipopolysaccharide biosynthesis</keyword>
<dbReference type="InterPro" id="IPR001173">
    <property type="entry name" value="Glyco_trans_2-like"/>
</dbReference>
<dbReference type="Pfam" id="PF00535">
    <property type="entry name" value="Glycos_transf_2"/>
    <property type="match status" value="1"/>
</dbReference>
<keyword evidence="7" id="KW-0472">Membrane</keyword>
<evidence type="ECO:0000256" key="5">
    <source>
        <dbReference type="ARBA" id="ARBA00022985"/>
    </source>
</evidence>
<keyword evidence="3" id="KW-0808">Transferase</keyword>
<keyword evidence="6" id="KW-1133">Transmembrane helix</keyword>